<dbReference type="Pfam" id="PF06042">
    <property type="entry name" value="NTP_transf_6"/>
    <property type="match status" value="1"/>
</dbReference>
<dbReference type="EMBL" id="JAZAVJ010000185">
    <property type="protein sequence ID" value="KAK7408487.1"/>
    <property type="molecule type" value="Genomic_DNA"/>
</dbReference>
<dbReference type="PANTHER" id="PTHR39166:SF1">
    <property type="entry name" value="BLL1166 PROTEIN"/>
    <property type="match status" value="1"/>
</dbReference>
<comment type="caution">
    <text evidence="1">The sequence shown here is derived from an EMBL/GenBank/DDBJ whole genome shotgun (WGS) entry which is preliminary data.</text>
</comment>
<dbReference type="Proteomes" id="UP001498476">
    <property type="component" value="Unassembled WGS sequence"/>
</dbReference>
<evidence type="ECO:0000313" key="1">
    <source>
        <dbReference type="EMBL" id="KAK7408487.1"/>
    </source>
</evidence>
<protein>
    <submittedName>
        <fullName evidence="1">Uncharacterized protein</fullName>
    </submittedName>
</protein>
<sequence length="227" mass="25786">MDANYLPIHEQMLRFRAAIEQNKTLLTVLQRAATMNLPGWYIASGAVSQTVWNVITHRDPEQGINDYDLVYFDGSDLSWEAEDVVIQAGREIFADIPVEVEIRNQARVHLWYEKKFGNPCRQYESSEAAISAWGMNSALIGIRLMDDGQWDIFAPWGFSDIFSLTVRPNERNMTKEIYDKKVEQIHAVETSMLSDKRKAGPVEAERDVLKVNPGVGNEGNLVIGRKV</sequence>
<reference evidence="1 2" key="1">
    <citation type="journal article" date="2025" name="Microbiol. Resour. Announc.">
        <title>Draft genome sequences for Neonectria magnoliae and Neonectria punicea, canker pathogens of Liriodendron tulipifera and Acer saccharum in West Virginia.</title>
        <authorList>
            <person name="Petronek H.M."/>
            <person name="Kasson M.T."/>
            <person name="Metheny A.M."/>
            <person name="Stauder C.M."/>
            <person name="Lovett B."/>
            <person name="Lynch S.C."/>
            <person name="Garnas J.R."/>
            <person name="Kasson L.R."/>
            <person name="Stajich J.E."/>
        </authorList>
    </citation>
    <scope>NUCLEOTIDE SEQUENCE [LARGE SCALE GENOMIC DNA]</scope>
    <source>
        <strain evidence="1 2">NRRL 64653</strain>
    </source>
</reference>
<organism evidence="1 2">
    <name type="scientific">Neonectria punicea</name>
    <dbReference type="NCBI Taxonomy" id="979145"/>
    <lineage>
        <taxon>Eukaryota</taxon>
        <taxon>Fungi</taxon>
        <taxon>Dikarya</taxon>
        <taxon>Ascomycota</taxon>
        <taxon>Pezizomycotina</taxon>
        <taxon>Sordariomycetes</taxon>
        <taxon>Hypocreomycetidae</taxon>
        <taxon>Hypocreales</taxon>
        <taxon>Nectriaceae</taxon>
        <taxon>Neonectria</taxon>
    </lineage>
</organism>
<name>A0ABR1GSK8_9HYPO</name>
<evidence type="ECO:0000313" key="2">
    <source>
        <dbReference type="Proteomes" id="UP001498476"/>
    </source>
</evidence>
<keyword evidence="2" id="KW-1185">Reference proteome</keyword>
<proteinExistence type="predicted"/>
<dbReference type="PANTHER" id="PTHR39166">
    <property type="entry name" value="BLL1166 PROTEIN"/>
    <property type="match status" value="1"/>
</dbReference>
<gene>
    <name evidence="1" type="ORF">QQX98_009354</name>
</gene>
<dbReference type="InterPro" id="IPR009267">
    <property type="entry name" value="NTP_transf_6"/>
</dbReference>
<accession>A0ABR1GSK8</accession>